<keyword evidence="1" id="KW-0732">Signal</keyword>
<feature type="chain" id="PRO_5030672482" evidence="1">
    <location>
        <begin position="24"/>
        <end position="132"/>
    </location>
</feature>
<gene>
    <name evidence="2" type="ORF">PDEL1432_LOCUS2634</name>
</gene>
<dbReference type="AlphaFoldDB" id="A0A7S0UHA2"/>
<feature type="signal peptide" evidence="1">
    <location>
        <begin position="1"/>
        <end position="23"/>
    </location>
</feature>
<dbReference type="EMBL" id="HBFL01003685">
    <property type="protein sequence ID" value="CAD8762594.1"/>
    <property type="molecule type" value="Transcribed_RNA"/>
</dbReference>
<protein>
    <submittedName>
        <fullName evidence="2">Uncharacterized protein</fullName>
    </submittedName>
</protein>
<organism evidence="2">
    <name type="scientific">Pseudo-nitzschia delicatissima</name>
    <dbReference type="NCBI Taxonomy" id="44447"/>
    <lineage>
        <taxon>Eukaryota</taxon>
        <taxon>Sar</taxon>
        <taxon>Stramenopiles</taxon>
        <taxon>Ochrophyta</taxon>
        <taxon>Bacillariophyta</taxon>
        <taxon>Bacillariophyceae</taxon>
        <taxon>Bacillariophycidae</taxon>
        <taxon>Bacillariales</taxon>
        <taxon>Bacillariaceae</taxon>
        <taxon>Pseudo-nitzschia</taxon>
    </lineage>
</organism>
<evidence type="ECO:0000256" key="1">
    <source>
        <dbReference type="SAM" id="SignalP"/>
    </source>
</evidence>
<evidence type="ECO:0000313" key="2">
    <source>
        <dbReference type="EMBL" id="CAD8762594.1"/>
    </source>
</evidence>
<name>A0A7S0UHA2_9STRA</name>
<sequence length="132" mass="15772">MTRLASLNIVFLLFNFQYFLVAADTRLHRRDDVTGHIPSTHEEIVSRREEHHDVFSTRLADLSRKLELHSSGEQLLTEPEFNRLNRKKKAFENKLEELGREFDERHSSRIIWREELLNDMTKSRIGRAREEL</sequence>
<proteinExistence type="predicted"/>
<accession>A0A7S0UHA2</accession>
<reference evidence="2" key="1">
    <citation type="submission" date="2021-01" db="EMBL/GenBank/DDBJ databases">
        <authorList>
            <person name="Corre E."/>
            <person name="Pelletier E."/>
            <person name="Niang G."/>
            <person name="Scheremetjew M."/>
            <person name="Finn R."/>
            <person name="Kale V."/>
            <person name="Holt S."/>
            <person name="Cochrane G."/>
            <person name="Meng A."/>
            <person name="Brown T."/>
            <person name="Cohen L."/>
        </authorList>
    </citation>
    <scope>NUCLEOTIDE SEQUENCE</scope>
    <source>
        <strain evidence="2">UNC1205</strain>
    </source>
</reference>